<dbReference type="Pfam" id="PF10079">
    <property type="entry name" value="Rossmann-like_BshC"/>
    <property type="match status" value="1"/>
</dbReference>
<comment type="function">
    <text evidence="2">Involved in bacillithiol (BSH) biosynthesis. May catalyze the last step of the pathway, the addition of cysteine to glucosamine malate (GlcN-Mal) to generate BSH.</text>
</comment>
<gene>
    <name evidence="2" type="primary">bshC</name>
    <name evidence="5" type="ORF">KKC1_21500</name>
</gene>
<feature type="domain" description="Bacillithiol biosynthesis BshC C-terminal coiled-coil" evidence="4">
    <location>
        <begin position="384"/>
        <end position="540"/>
    </location>
</feature>
<comment type="similarity">
    <text evidence="2">Belongs to the BshC family.</text>
</comment>
<dbReference type="AlphaFoldDB" id="A0A1Z5HTZ4"/>
<dbReference type="PIRSF" id="PIRSF012535">
    <property type="entry name" value="UCP012535"/>
    <property type="match status" value="1"/>
</dbReference>
<dbReference type="Pfam" id="PF24850">
    <property type="entry name" value="CC_BshC"/>
    <property type="match status" value="1"/>
</dbReference>
<dbReference type="InterPro" id="IPR055399">
    <property type="entry name" value="CC_BshC"/>
</dbReference>
<evidence type="ECO:0000256" key="1">
    <source>
        <dbReference type="ARBA" id="ARBA00022598"/>
    </source>
</evidence>
<evidence type="ECO:0000313" key="5">
    <source>
        <dbReference type="EMBL" id="GAW93006.1"/>
    </source>
</evidence>
<accession>A0A1Z5HTZ4</accession>
<protein>
    <recommendedName>
        <fullName evidence="2">Putative cysteine ligase BshC</fullName>
        <ecNumber evidence="2">6.-.-.-</ecNumber>
    </recommendedName>
</protein>
<dbReference type="InterPro" id="IPR055398">
    <property type="entry name" value="Rossmann-like_BshC"/>
</dbReference>
<evidence type="ECO:0000259" key="4">
    <source>
        <dbReference type="Pfam" id="PF24850"/>
    </source>
</evidence>
<dbReference type="EMBL" id="BDGJ01000111">
    <property type="protein sequence ID" value="GAW93006.1"/>
    <property type="molecule type" value="Genomic_DNA"/>
</dbReference>
<reference evidence="6" key="1">
    <citation type="journal article" date="2017" name="Appl. Environ. Microbiol.">
        <title>Genomic Analysis of Calderihabitans maritimus KKC1, a Thermophilic, Hydrogenogenic, Carboxydotrophic Bacterium Isolated from Marine Sediment.</title>
        <authorList>
            <person name="Omae K."/>
            <person name="Yoneda Y."/>
            <person name="Fukuyama Y."/>
            <person name="Yoshida T."/>
            <person name="Sako Y."/>
        </authorList>
    </citation>
    <scope>NUCLEOTIDE SEQUENCE [LARGE SCALE GENOMIC DNA]</scope>
    <source>
        <strain evidence="6">KKC1</strain>
    </source>
</reference>
<evidence type="ECO:0000259" key="3">
    <source>
        <dbReference type="Pfam" id="PF10079"/>
    </source>
</evidence>
<proteinExistence type="inferred from homology"/>
<organism evidence="5 6">
    <name type="scientific">Calderihabitans maritimus</name>
    <dbReference type="NCBI Taxonomy" id="1246530"/>
    <lineage>
        <taxon>Bacteria</taxon>
        <taxon>Bacillati</taxon>
        <taxon>Bacillota</taxon>
        <taxon>Clostridia</taxon>
        <taxon>Neomoorellales</taxon>
        <taxon>Calderihabitantaceae</taxon>
        <taxon>Calderihabitans</taxon>
    </lineage>
</organism>
<name>A0A1Z5HTZ4_9FIRM</name>
<dbReference type="RefSeq" id="WP_088554237.1">
    <property type="nucleotide sequence ID" value="NZ_BDGJ01000111.1"/>
</dbReference>
<feature type="domain" description="Bacillithiol biosynthesis BshC N-terminal Rossmann-like" evidence="3">
    <location>
        <begin position="1"/>
        <end position="380"/>
    </location>
</feature>
<dbReference type="NCBIfam" id="TIGR03998">
    <property type="entry name" value="thiol_BshC"/>
    <property type="match status" value="1"/>
</dbReference>
<evidence type="ECO:0000256" key="2">
    <source>
        <dbReference type="HAMAP-Rule" id="MF_01867"/>
    </source>
</evidence>
<keyword evidence="1 2" id="KW-0436">Ligase</keyword>
<keyword evidence="6" id="KW-1185">Reference proteome</keyword>
<dbReference type="HAMAP" id="MF_01867">
    <property type="entry name" value="BshC"/>
    <property type="match status" value="1"/>
</dbReference>
<comment type="caution">
    <text evidence="5">The sequence shown here is derived from an EMBL/GenBank/DDBJ whole genome shotgun (WGS) entry which is preliminary data.</text>
</comment>
<evidence type="ECO:0000313" key="6">
    <source>
        <dbReference type="Proteomes" id="UP000197032"/>
    </source>
</evidence>
<dbReference type="Proteomes" id="UP000197032">
    <property type="component" value="Unassembled WGS sequence"/>
</dbReference>
<dbReference type="InterPro" id="IPR011199">
    <property type="entry name" value="Bacillithiol_biosynth_BshC"/>
</dbReference>
<dbReference type="OrthoDB" id="9765151at2"/>
<dbReference type="EC" id="6.-.-.-" evidence="2"/>
<dbReference type="GO" id="GO:0016874">
    <property type="term" value="F:ligase activity"/>
    <property type="evidence" value="ECO:0007669"/>
    <property type="project" value="UniProtKB-UniRule"/>
</dbReference>
<sequence>MKILEWPLALEDTLYDYYIHDYSRVASLFSYSPYESDSFLRRYRKVVASFALDRGRLVEALHSYNRAVGAGSLTMFHLEKLLQPEAVAVVTGQQAGIFTGPLYTIYKTITAVSLAQRLEEDLQVPVVPVFWIASEDHDWEEVNHINFVDRNGRLRRQQLDCTPTKRISVGNIWAKEDMEKALQELVELTPEGPWKETIVQELQGIIRRSSSLAEAFSLIMNYLFRQYGLIFLDPMLPELRRLQVPVFLRAVKQVESVNRALIAVSRRIEEMGMVPALQKEPDHAHLFYYHEGERRPLFINNGALEVRGPTVISFALEEIERLIADRPWDFSPDVVLRPVVQDYLLPTVAYVAGPGEIAYLAQLREVHQMLSQELPVIYPRFRLTLLSSEQHALLHHFNLDPGKLMEDWDSCQKQVAQRLDEIGISAAFDRAREGMRQHYRSLLENIKSINPNLEKLSEKNWSYIDYQLKYLEKKAWQYHRRNYRSIFQSLEEIRQLLFPRGRPQEMVLNGIPYLFKYGPGLVRELLENLALESFEHKLVILEEEGNGKAGAG</sequence>